<keyword evidence="2" id="KW-1185">Reference proteome</keyword>
<evidence type="ECO:0000313" key="1">
    <source>
        <dbReference type="EMBL" id="TFD67977.1"/>
    </source>
</evidence>
<name>A0A4R9AQH1_9MICO</name>
<dbReference type="EMBL" id="SOHK01000007">
    <property type="protein sequence ID" value="TFD67977.1"/>
    <property type="molecule type" value="Genomic_DNA"/>
</dbReference>
<reference evidence="1 2" key="1">
    <citation type="submission" date="2019-03" db="EMBL/GenBank/DDBJ databases">
        <title>Genomics of glacier-inhabiting Cryobacterium strains.</title>
        <authorList>
            <person name="Liu Q."/>
            <person name="Xin Y.-H."/>
        </authorList>
    </citation>
    <scope>NUCLEOTIDE SEQUENCE [LARGE SCALE GENOMIC DNA]</scope>
    <source>
        <strain evidence="1 2">Sr36</strain>
    </source>
</reference>
<dbReference type="RefSeq" id="WP_134554855.1">
    <property type="nucleotide sequence ID" value="NZ_SOHK01000007.1"/>
</dbReference>
<evidence type="ECO:0000313" key="2">
    <source>
        <dbReference type="Proteomes" id="UP000298154"/>
    </source>
</evidence>
<gene>
    <name evidence="1" type="ORF">E3T47_05130</name>
</gene>
<organism evidence="1 2">
    <name type="scientific">Cryobacterium ruanii</name>
    <dbReference type="NCBI Taxonomy" id="1259197"/>
    <lineage>
        <taxon>Bacteria</taxon>
        <taxon>Bacillati</taxon>
        <taxon>Actinomycetota</taxon>
        <taxon>Actinomycetes</taxon>
        <taxon>Micrococcales</taxon>
        <taxon>Microbacteriaceae</taxon>
        <taxon>Cryobacterium</taxon>
    </lineage>
</organism>
<dbReference type="Proteomes" id="UP000298154">
    <property type="component" value="Unassembled WGS sequence"/>
</dbReference>
<comment type="caution">
    <text evidence="1">The sequence shown here is derived from an EMBL/GenBank/DDBJ whole genome shotgun (WGS) entry which is preliminary data.</text>
</comment>
<dbReference type="AlphaFoldDB" id="A0A4R9AQH1"/>
<accession>A0A4R9AQH1</accession>
<protein>
    <submittedName>
        <fullName evidence="1">Uncharacterized protein</fullName>
    </submittedName>
</protein>
<sequence>MHQAVALQARWLADRIDRIAAPRDSALMELLVFVVTDVRSAVSGSLAAFPQEARASYSELPHPGCGGRVATFPPLRAGDAAAVQCERCEAVLDEVEWERSLVMAGAEATSPRGREAASIMRHLNRKLLNAAA</sequence>
<proteinExistence type="predicted"/>